<dbReference type="RefSeq" id="WP_379986928.1">
    <property type="nucleotide sequence ID" value="NZ_JADIKD010000008.1"/>
</dbReference>
<name>A0ABW8K396_9GAMM</name>
<reference evidence="1 2" key="1">
    <citation type="submission" date="2020-10" db="EMBL/GenBank/DDBJ databases">
        <title>Phylogeny of dyella-like bacteria.</title>
        <authorList>
            <person name="Fu J."/>
        </authorList>
    </citation>
    <scope>NUCLEOTIDE SEQUENCE [LARGE SCALE GENOMIC DNA]</scope>
    <source>
        <strain evidence="1 2">BB4</strain>
    </source>
</reference>
<proteinExistence type="predicted"/>
<dbReference type="Proteomes" id="UP001620408">
    <property type="component" value="Unassembled WGS sequence"/>
</dbReference>
<gene>
    <name evidence="1" type="ORF">ISS97_07285</name>
</gene>
<dbReference type="Pfam" id="PF06475">
    <property type="entry name" value="Glycolipid_bind"/>
    <property type="match status" value="1"/>
</dbReference>
<evidence type="ECO:0000313" key="2">
    <source>
        <dbReference type="Proteomes" id="UP001620408"/>
    </source>
</evidence>
<comment type="caution">
    <text evidence="1">The sequence shown here is derived from an EMBL/GenBank/DDBJ whole genome shotgun (WGS) entry which is preliminary data.</text>
</comment>
<dbReference type="SUPFAM" id="SSF159275">
    <property type="entry name" value="PA1994-like"/>
    <property type="match status" value="1"/>
</dbReference>
<protein>
    <submittedName>
        <fullName evidence="1">Glycolipid-binding domain-containing protein</fullName>
    </submittedName>
</protein>
<dbReference type="EMBL" id="JADIKD010000008">
    <property type="protein sequence ID" value="MFK2917060.1"/>
    <property type="molecule type" value="Genomic_DNA"/>
</dbReference>
<accession>A0ABW8K396</accession>
<evidence type="ECO:0000313" key="1">
    <source>
        <dbReference type="EMBL" id="MFK2917060.1"/>
    </source>
</evidence>
<keyword evidence="2" id="KW-1185">Reference proteome</keyword>
<dbReference type="InterPro" id="IPR009467">
    <property type="entry name" value="Glycolipid-bd_prot_put"/>
</dbReference>
<organism evidence="1 2">
    <name type="scientific">Dyella koreensis</name>
    <dbReference type="NCBI Taxonomy" id="311235"/>
    <lineage>
        <taxon>Bacteria</taxon>
        <taxon>Pseudomonadati</taxon>
        <taxon>Pseudomonadota</taxon>
        <taxon>Gammaproteobacteria</taxon>
        <taxon>Lysobacterales</taxon>
        <taxon>Rhodanobacteraceae</taxon>
        <taxon>Dyella</taxon>
    </lineage>
</organism>
<sequence length="183" mass="20382">MTVTAMWRRLDAPGHDVASLIQSDTGWLLRGTAIFLHQLGPASVEYSVDLDPVWQTRRGRVRGYLAGNKFDHAISREIDGWYLDGVLSAGTTLLCDLDFGFTPATNLQQLRRLALAPGRAAELSVAWFDIGATSLVTLPQRYERRGEASYWYEAPTVPYEGLLDIATNGFIKLYPSLWAMESS</sequence>